<evidence type="ECO:0000259" key="1">
    <source>
        <dbReference type="Pfam" id="PF05598"/>
    </source>
</evidence>
<accession>A0A2V4QVF9</accession>
<dbReference type="RefSeq" id="WP_146222696.1">
    <property type="nucleotide sequence ID" value="NZ_NKUB01000030.1"/>
</dbReference>
<gene>
    <name evidence="2" type="ORF">CFR76_14615</name>
</gene>
<dbReference type="Pfam" id="PF05598">
    <property type="entry name" value="DUF772"/>
    <property type="match status" value="1"/>
</dbReference>
<sequence length="145" mass="16130">MSSFIPFDRSQPYLLPPDLKSWLPADDMAHFIVAAVERVPMSAFCVPVRTGGKAQYHPRLMLALLIFSYANGLFSSRRIERATYRDIGVRFVAANLHPDHDTIATFRLTNRTAIEAAFAQVLLLARETGLLRLGVVSINGTKIDA</sequence>
<evidence type="ECO:0000313" key="2">
    <source>
        <dbReference type="EMBL" id="PYD68521.1"/>
    </source>
</evidence>
<comment type="caution">
    <text evidence="2">The sequence shown here is derived from an EMBL/GenBank/DDBJ whole genome shotgun (WGS) entry which is preliminary data.</text>
</comment>
<proteinExistence type="predicted"/>
<name>A0A2V4QVF9_9PROT</name>
<dbReference type="Proteomes" id="UP000247371">
    <property type="component" value="Unassembled WGS sequence"/>
</dbReference>
<protein>
    <submittedName>
        <fullName evidence="2">IS5/IS1182 family transposase</fullName>
    </submittedName>
</protein>
<dbReference type="AlphaFoldDB" id="A0A2V4QVF9"/>
<organism evidence="2 3">
    <name type="scientific">Komagataeibacter swingsii</name>
    <dbReference type="NCBI Taxonomy" id="215220"/>
    <lineage>
        <taxon>Bacteria</taxon>
        <taxon>Pseudomonadati</taxon>
        <taxon>Pseudomonadota</taxon>
        <taxon>Alphaproteobacteria</taxon>
        <taxon>Acetobacterales</taxon>
        <taxon>Acetobacteraceae</taxon>
        <taxon>Komagataeibacter</taxon>
    </lineage>
</organism>
<dbReference type="InterPro" id="IPR008490">
    <property type="entry name" value="Transposase_InsH_N"/>
</dbReference>
<evidence type="ECO:0000313" key="3">
    <source>
        <dbReference type="Proteomes" id="UP000247371"/>
    </source>
</evidence>
<keyword evidence="3" id="KW-1185">Reference proteome</keyword>
<reference evidence="2 3" key="1">
    <citation type="submission" date="2017-07" db="EMBL/GenBank/DDBJ databases">
        <title>A draft genome sequence of Komagataeibacter swingsii LMG 22125.</title>
        <authorList>
            <person name="Skraban J."/>
            <person name="Cleenwerck I."/>
            <person name="Vandamme P."/>
            <person name="Trcek J."/>
        </authorList>
    </citation>
    <scope>NUCLEOTIDE SEQUENCE [LARGE SCALE GENOMIC DNA]</scope>
    <source>
        <strain evidence="2 3">LMG 22125</strain>
    </source>
</reference>
<dbReference type="PANTHER" id="PTHR33408">
    <property type="entry name" value="TRANSPOSASE"/>
    <property type="match status" value="1"/>
</dbReference>
<feature type="domain" description="Transposase InsH N-terminal" evidence="1">
    <location>
        <begin position="18"/>
        <end position="107"/>
    </location>
</feature>
<dbReference type="EMBL" id="NKUB01000030">
    <property type="protein sequence ID" value="PYD68521.1"/>
    <property type="molecule type" value="Genomic_DNA"/>
</dbReference>
<feature type="non-terminal residue" evidence="2">
    <location>
        <position position="145"/>
    </location>
</feature>